<keyword evidence="2 7" id="KW-0645">Protease</keyword>
<dbReference type="InterPro" id="IPR009003">
    <property type="entry name" value="Peptidase_S1_PA"/>
</dbReference>
<dbReference type="InterPro" id="IPR051201">
    <property type="entry name" value="Chloro_Bact_Ser_Proteases"/>
</dbReference>
<name>A0A101GZM1_9BACT</name>
<dbReference type="PANTHER" id="PTHR43343:SF3">
    <property type="entry name" value="PROTEASE DO-LIKE 8, CHLOROPLASTIC"/>
    <property type="match status" value="1"/>
</dbReference>
<feature type="region of interest" description="Disordered" evidence="4">
    <location>
        <begin position="1"/>
        <end position="20"/>
    </location>
</feature>
<dbReference type="Proteomes" id="UP000053469">
    <property type="component" value="Unassembled WGS sequence"/>
</dbReference>
<accession>A0A101GZM1</accession>
<proteinExistence type="inferred from homology"/>
<dbReference type="Pfam" id="PF13365">
    <property type="entry name" value="Trypsin_2"/>
    <property type="match status" value="1"/>
</dbReference>
<dbReference type="Gene3D" id="2.30.42.10">
    <property type="match status" value="1"/>
</dbReference>
<dbReference type="PANTHER" id="PTHR43343">
    <property type="entry name" value="PEPTIDASE S12"/>
    <property type="match status" value="1"/>
</dbReference>
<dbReference type="GO" id="GO:0006508">
    <property type="term" value="P:proteolysis"/>
    <property type="evidence" value="ECO:0007669"/>
    <property type="project" value="UniProtKB-KW"/>
</dbReference>
<feature type="domain" description="PDZ" evidence="6">
    <location>
        <begin position="310"/>
        <end position="389"/>
    </location>
</feature>
<dbReference type="InterPro" id="IPR001478">
    <property type="entry name" value="PDZ"/>
</dbReference>
<dbReference type="AlphaFoldDB" id="A0A101GZM1"/>
<dbReference type="SMART" id="SM00228">
    <property type="entry name" value="PDZ"/>
    <property type="match status" value="1"/>
</dbReference>
<keyword evidence="3" id="KW-0378">Hydrolase</keyword>
<comment type="similarity">
    <text evidence="1">Belongs to the peptidase S1C family.</text>
</comment>
<organism evidence="7 8">
    <name type="scientific">candidate division WS6 bacterium 36_33</name>
    <dbReference type="NCBI Taxonomy" id="1641388"/>
    <lineage>
        <taxon>Bacteria</taxon>
        <taxon>Candidatus Dojkabacteria</taxon>
    </lineage>
</organism>
<dbReference type="GO" id="GO:0004252">
    <property type="term" value="F:serine-type endopeptidase activity"/>
    <property type="evidence" value="ECO:0007669"/>
    <property type="project" value="InterPro"/>
</dbReference>
<evidence type="ECO:0000313" key="8">
    <source>
        <dbReference type="Proteomes" id="UP000053469"/>
    </source>
</evidence>
<protein>
    <submittedName>
        <fullName evidence="7">Trypsin-like serine protease with C-terminal PDZ domain</fullName>
    </submittedName>
</protein>
<evidence type="ECO:0000256" key="4">
    <source>
        <dbReference type="SAM" id="MobiDB-lite"/>
    </source>
</evidence>
<keyword evidence="5" id="KW-0812">Transmembrane</keyword>
<keyword evidence="5" id="KW-1133">Transmembrane helix</keyword>
<dbReference type="InterPro" id="IPR043504">
    <property type="entry name" value="Peptidase_S1_PA_chymotrypsin"/>
</dbReference>
<dbReference type="PRINTS" id="PR00834">
    <property type="entry name" value="PROTEASES2C"/>
</dbReference>
<evidence type="ECO:0000256" key="5">
    <source>
        <dbReference type="SAM" id="Phobius"/>
    </source>
</evidence>
<keyword evidence="5" id="KW-0472">Membrane</keyword>
<dbReference type="Gene3D" id="2.40.10.10">
    <property type="entry name" value="Trypsin-like serine proteases"/>
    <property type="match status" value="2"/>
</dbReference>
<evidence type="ECO:0000256" key="1">
    <source>
        <dbReference type="ARBA" id="ARBA00010541"/>
    </source>
</evidence>
<dbReference type="SUPFAM" id="SSF50156">
    <property type="entry name" value="PDZ domain-like"/>
    <property type="match status" value="1"/>
</dbReference>
<dbReference type="InterPro" id="IPR036034">
    <property type="entry name" value="PDZ_sf"/>
</dbReference>
<evidence type="ECO:0000313" key="7">
    <source>
        <dbReference type="EMBL" id="KUK67623.1"/>
    </source>
</evidence>
<sequence>MKKKENKEKKDVKDITQKKVESSREPNKQVLIFTGIFLVTLGTFFLIFFSAYIGINYSPLIRDYVADNLPDEEIPTGGEGKRYVITQEEKDVVEIIEEASHSVVSIAISQLTLSQEEGLIDKSQSIGSGFVVDSSGLIVTNQHVVSDTTADYTVITEDGDEYTVVEILRDDFNDIAIVKIALAEGEELSPLTLGDSDSLLVGQKVIAIGTPLGKYAGSATTGIISGLNRSVTASSGWFGSTAKTYEDVIQTDAAVNPGNSGGPLINSLGEVIGINFATTSGADNISFAIPINKVKTRLEEYRTYGKFIRPYLGVSYQMISEYEALYYTDVVPGALVLRVDPASPAFEAGIERGDIIVEFEEEKVNRSLAEIIQEYAVGEEVSVTIVRDGKEQSITVVLGEQN</sequence>
<evidence type="ECO:0000256" key="2">
    <source>
        <dbReference type="ARBA" id="ARBA00022670"/>
    </source>
</evidence>
<comment type="caution">
    <text evidence="7">The sequence shown here is derived from an EMBL/GenBank/DDBJ whole genome shotgun (WGS) entry which is preliminary data.</text>
</comment>
<evidence type="ECO:0000259" key="6">
    <source>
        <dbReference type="SMART" id="SM00228"/>
    </source>
</evidence>
<dbReference type="EMBL" id="LGGI01000001">
    <property type="protein sequence ID" value="KUK67623.1"/>
    <property type="molecule type" value="Genomic_DNA"/>
</dbReference>
<evidence type="ECO:0000256" key="3">
    <source>
        <dbReference type="ARBA" id="ARBA00022801"/>
    </source>
</evidence>
<dbReference type="Pfam" id="PF13180">
    <property type="entry name" value="PDZ_2"/>
    <property type="match status" value="1"/>
</dbReference>
<feature type="transmembrane region" description="Helical" evidence="5">
    <location>
        <begin position="30"/>
        <end position="55"/>
    </location>
</feature>
<reference evidence="8" key="1">
    <citation type="journal article" date="2015" name="MBio">
        <title>Genome-Resolved Metagenomic Analysis Reveals Roles for Candidate Phyla and Other Microbial Community Members in Biogeochemical Transformations in Oil Reservoirs.</title>
        <authorList>
            <person name="Hu P."/>
            <person name="Tom L."/>
            <person name="Singh A."/>
            <person name="Thomas B.C."/>
            <person name="Baker B.J."/>
            <person name="Piceno Y.M."/>
            <person name="Andersen G.L."/>
            <person name="Banfield J.F."/>
        </authorList>
    </citation>
    <scope>NUCLEOTIDE SEQUENCE [LARGE SCALE GENOMIC DNA]</scope>
</reference>
<dbReference type="SUPFAM" id="SSF50494">
    <property type="entry name" value="Trypsin-like serine proteases"/>
    <property type="match status" value="1"/>
</dbReference>
<gene>
    <name evidence="7" type="ORF">XD87_0015</name>
</gene>
<dbReference type="InterPro" id="IPR001940">
    <property type="entry name" value="Peptidase_S1C"/>
</dbReference>